<feature type="compositionally biased region" description="Polar residues" evidence="1">
    <location>
        <begin position="1"/>
        <end position="13"/>
    </location>
</feature>
<reference evidence="3" key="1">
    <citation type="journal article" date="2014" name="Proc. Natl. Acad. Sci. U.S.A.">
        <title>Extensive sampling of basidiomycete genomes demonstrates inadequacy of the white-rot/brown-rot paradigm for wood decay fungi.</title>
        <authorList>
            <person name="Riley R."/>
            <person name="Salamov A.A."/>
            <person name="Brown D.W."/>
            <person name="Nagy L.G."/>
            <person name="Floudas D."/>
            <person name="Held B.W."/>
            <person name="Levasseur A."/>
            <person name="Lombard V."/>
            <person name="Morin E."/>
            <person name="Otillar R."/>
            <person name="Lindquist E.A."/>
            <person name="Sun H."/>
            <person name="LaButti K.M."/>
            <person name="Schmutz J."/>
            <person name="Jabbour D."/>
            <person name="Luo H."/>
            <person name="Baker S.E."/>
            <person name="Pisabarro A.G."/>
            <person name="Walton J.D."/>
            <person name="Blanchette R.A."/>
            <person name="Henrissat B."/>
            <person name="Martin F."/>
            <person name="Cullen D."/>
            <person name="Hibbett D.S."/>
            <person name="Grigoriev I.V."/>
        </authorList>
    </citation>
    <scope>NUCLEOTIDE SEQUENCE [LARGE SCALE GENOMIC DNA]</scope>
    <source>
        <strain evidence="3">CBS 339.88</strain>
    </source>
</reference>
<evidence type="ECO:0000256" key="1">
    <source>
        <dbReference type="SAM" id="MobiDB-lite"/>
    </source>
</evidence>
<dbReference type="EMBL" id="KL142374">
    <property type="protein sequence ID" value="KDR78436.1"/>
    <property type="molecule type" value="Genomic_DNA"/>
</dbReference>
<evidence type="ECO:0000313" key="3">
    <source>
        <dbReference type="Proteomes" id="UP000027222"/>
    </source>
</evidence>
<evidence type="ECO:0000313" key="2">
    <source>
        <dbReference type="EMBL" id="KDR78436.1"/>
    </source>
</evidence>
<feature type="region of interest" description="Disordered" evidence="1">
    <location>
        <begin position="1"/>
        <end position="55"/>
    </location>
</feature>
<sequence length="55" mass="5549">MTNAVGDTEATTSARAKARPRRASGIEDESIDINSSEDDGPEPNLTSAAAADGAS</sequence>
<keyword evidence="3" id="KW-1185">Reference proteome</keyword>
<dbReference type="AlphaFoldDB" id="A0A067T5R6"/>
<gene>
    <name evidence="2" type="ORF">GALMADRAFT_243809</name>
</gene>
<feature type="compositionally biased region" description="Acidic residues" evidence="1">
    <location>
        <begin position="26"/>
        <end position="41"/>
    </location>
</feature>
<accession>A0A067T5R6</accession>
<proteinExistence type="predicted"/>
<name>A0A067T5R6_GALM3</name>
<dbReference type="HOGENOM" id="CLU_3032506_0_0_1"/>
<dbReference type="Proteomes" id="UP000027222">
    <property type="component" value="Unassembled WGS sequence"/>
</dbReference>
<protein>
    <submittedName>
        <fullName evidence="2">Uncharacterized protein</fullName>
    </submittedName>
</protein>
<organism evidence="2 3">
    <name type="scientific">Galerina marginata (strain CBS 339.88)</name>
    <dbReference type="NCBI Taxonomy" id="685588"/>
    <lineage>
        <taxon>Eukaryota</taxon>
        <taxon>Fungi</taxon>
        <taxon>Dikarya</taxon>
        <taxon>Basidiomycota</taxon>
        <taxon>Agaricomycotina</taxon>
        <taxon>Agaricomycetes</taxon>
        <taxon>Agaricomycetidae</taxon>
        <taxon>Agaricales</taxon>
        <taxon>Agaricineae</taxon>
        <taxon>Strophariaceae</taxon>
        <taxon>Galerina</taxon>
    </lineage>
</organism>